<keyword evidence="5" id="KW-1185">Reference proteome</keyword>
<feature type="domain" description="Expansin-like EG45" evidence="3">
    <location>
        <begin position="59"/>
        <end position="167"/>
    </location>
</feature>
<feature type="compositionally biased region" description="Low complexity" evidence="1">
    <location>
        <begin position="213"/>
        <end position="257"/>
    </location>
</feature>
<dbReference type="InterPro" id="IPR036908">
    <property type="entry name" value="RlpA-like_sf"/>
</dbReference>
<dbReference type="Proteomes" id="UP000650467">
    <property type="component" value="Unassembled WGS sequence"/>
</dbReference>
<organism evidence="4 5">
    <name type="scientific">Chlamydomonas incerta</name>
    <dbReference type="NCBI Taxonomy" id="51695"/>
    <lineage>
        <taxon>Eukaryota</taxon>
        <taxon>Viridiplantae</taxon>
        <taxon>Chlorophyta</taxon>
        <taxon>core chlorophytes</taxon>
        <taxon>Chlorophyceae</taxon>
        <taxon>CS clade</taxon>
        <taxon>Chlamydomonadales</taxon>
        <taxon>Chlamydomonadaceae</taxon>
        <taxon>Chlamydomonas</taxon>
    </lineage>
</organism>
<dbReference type="SUPFAM" id="SSF49590">
    <property type="entry name" value="PHL pollen allergen"/>
    <property type="match status" value="1"/>
</dbReference>
<dbReference type="Pfam" id="PF03330">
    <property type="entry name" value="DPBB_1"/>
    <property type="match status" value="1"/>
</dbReference>
<dbReference type="EMBL" id="JAEHOC010000025">
    <property type="protein sequence ID" value="KAG2431183.1"/>
    <property type="molecule type" value="Genomic_DNA"/>
</dbReference>
<dbReference type="Gene3D" id="2.60.40.760">
    <property type="entry name" value="Expansin, cellulose-binding-like domain"/>
    <property type="match status" value="1"/>
</dbReference>
<dbReference type="InterPro" id="IPR007112">
    <property type="entry name" value="Expansin/allergen_DPBB_dom"/>
</dbReference>
<comment type="caution">
    <text evidence="4">The sequence shown here is derived from an EMBL/GenBank/DDBJ whole genome shotgun (WGS) entry which is preliminary data.</text>
</comment>
<sequence length="469" mass="48515">MVASAKLSALALAGALFLGTASALILDPLPLSDWTSGTSVFWGGPQDGQDDPFNMRLPPGACGYGELDSKMWPFFYVTGISAHSDLVRERPQASCGTCLEVRCAANDTTVCAGPAGTSITVMVTDECPQCRAAELNLHAFAFEQIAQLKHGSVAIEYRQVECSPADNMTVVVDGFRVSQGGWLRLSIKSVASDGGISRVELARSVDGAVGSNSTALPQPSPASATAAAAAASPVPGTADPTVQPPAAAASTGTPASTPAAAAAARVWKVMDNTYGGEWEASALPSPPFDLRVTDLYGRKVVLKSVIQKAGVLGEFPGHSQFPPLSNATVAAFRNTAMLQDPLEVTMQDLPEPDQTSAAAAPNTTANATLTSKPATTPATTLKAPPTAPPARTNATAPVPAAAAAATVTKPVAAAATTATAPKNATAADPVRTTRRADHRRRLQSQEQAEQQHRRRLHQGTRGQQRGPMP</sequence>
<proteinExistence type="predicted"/>
<dbReference type="GO" id="GO:0009664">
    <property type="term" value="P:plant-type cell wall organization"/>
    <property type="evidence" value="ECO:0007669"/>
    <property type="project" value="InterPro"/>
</dbReference>
<feature type="compositionally biased region" description="Basic residues" evidence="1">
    <location>
        <begin position="432"/>
        <end position="442"/>
    </location>
</feature>
<name>A0A835SQ65_CHLIN</name>
<feature type="chain" id="PRO_5032808639" description="Expansin-like EG45 domain-containing protein" evidence="2">
    <location>
        <begin position="24"/>
        <end position="469"/>
    </location>
</feature>
<dbReference type="PANTHER" id="PTHR31867">
    <property type="entry name" value="EXPANSIN-A15"/>
    <property type="match status" value="1"/>
</dbReference>
<feature type="compositionally biased region" description="Low complexity" evidence="1">
    <location>
        <begin position="414"/>
        <end position="427"/>
    </location>
</feature>
<dbReference type="Gene3D" id="2.40.40.10">
    <property type="entry name" value="RlpA-like domain"/>
    <property type="match status" value="1"/>
</dbReference>
<dbReference type="CDD" id="cd22271">
    <property type="entry name" value="DPBB_EXP_N-like"/>
    <property type="match status" value="1"/>
</dbReference>
<reference evidence="4" key="1">
    <citation type="journal article" date="2020" name="bioRxiv">
        <title>Comparative genomics of Chlamydomonas.</title>
        <authorList>
            <person name="Craig R.J."/>
            <person name="Hasan A.R."/>
            <person name="Ness R.W."/>
            <person name="Keightley P.D."/>
        </authorList>
    </citation>
    <scope>NUCLEOTIDE SEQUENCE</scope>
    <source>
        <strain evidence="4">SAG 7.73</strain>
    </source>
</reference>
<gene>
    <name evidence="4" type="ORF">HXX76_009711</name>
</gene>
<dbReference type="InterPro" id="IPR036749">
    <property type="entry name" value="Expansin_CBD_sf"/>
</dbReference>
<evidence type="ECO:0000313" key="5">
    <source>
        <dbReference type="Proteomes" id="UP000650467"/>
    </source>
</evidence>
<dbReference type="PROSITE" id="PS50842">
    <property type="entry name" value="EXPANSIN_EG45"/>
    <property type="match status" value="1"/>
</dbReference>
<dbReference type="SUPFAM" id="SSF50685">
    <property type="entry name" value="Barwin-like endoglucanases"/>
    <property type="match status" value="1"/>
</dbReference>
<accession>A0A835SQ65</accession>
<feature type="region of interest" description="Disordered" evidence="1">
    <location>
        <begin position="352"/>
        <end position="397"/>
    </location>
</feature>
<feature type="region of interest" description="Disordered" evidence="1">
    <location>
        <begin position="414"/>
        <end position="469"/>
    </location>
</feature>
<evidence type="ECO:0000313" key="4">
    <source>
        <dbReference type="EMBL" id="KAG2431183.1"/>
    </source>
</evidence>
<feature type="compositionally biased region" description="Low complexity" evidence="1">
    <location>
        <begin position="355"/>
        <end position="397"/>
    </location>
</feature>
<dbReference type="InterPro" id="IPR009009">
    <property type="entry name" value="RlpA-like_DPBB"/>
</dbReference>
<evidence type="ECO:0000256" key="2">
    <source>
        <dbReference type="SAM" id="SignalP"/>
    </source>
</evidence>
<dbReference type="AlphaFoldDB" id="A0A835SQ65"/>
<feature type="region of interest" description="Disordered" evidence="1">
    <location>
        <begin position="209"/>
        <end position="257"/>
    </location>
</feature>
<keyword evidence="2" id="KW-0732">Signal</keyword>
<evidence type="ECO:0000256" key="1">
    <source>
        <dbReference type="SAM" id="MobiDB-lite"/>
    </source>
</evidence>
<protein>
    <recommendedName>
        <fullName evidence="3">Expansin-like EG45 domain-containing protein</fullName>
    </recommendedName>
</protein>
<evidence type="ECO:0000259" key="3">
    <source>
        <dbReference type="PROSITE" id="PS50842"/>
    </source>
</evidence>
<feature type="signal peptide" evidence="2">
    <location>
        <begin position="1"/>
        <end position="23"/>
    </location>
</feature>
<dbReference type="OrthoDB" id="406505at2759"/>
<dbReference type="InterPro" id="IPR002963">
    <property type="entry name" value="Expansin"/>
</dbReference>